<dbReference type="PROSITE" id="PS00610">
    <property type="entry name" value="NA_NEUROTRAN_SYMP_1"/>
    <property type="match status" value="1"/>
</dbReference>
<feature type="disulfide bond" evidence="7">
    <location>
        <begin position="177"/>
        <end position="186"/>
    </location>
</feature>
<dbReference type="NCBIfam" id="NF037979">
    <property type="entry name" value="Na_transp"/>
    <property type="match status" value="1"/>
</dbReference>
<comment type="caution">
    <text evidence="11">The sequence shown here is derived from an EMBL/GenBank/DDBJ whole genome shotgun (WGS) entry which is preliminary data.</text>
</comment>
<dbReference type="GO" id="GO:0006865">
    <property type="term" value="P:amino acid transport"/>
    <property type="evidence" value="ECO:0007669"/>
    <property type="project" value="TreeGrafter"/>
</dbReference>
<evidence type="ECO:0000256" key="3">
    <source>
        <dbReference type="ARBA" id="ARBA00022692"/>
    </source>
</evidence>
<dbReference type="PANTHER" id="PTHR11616">
    <property type="entry name" value="SODIUM/CHLORIDE DEPENDENT TRANSPORTER"/>
    <property type="match status" value="1"/>
</dbReference>
<dbReference type="AlphaFoldDB" id="A0A9Q1BL11"/>
<evidence type="ECO:0000256" key="6">
    <source>
        <dbReference type="PIRSR" id="PIRSR600175-1"/>
    </source>
</evidence>
<dbReference type="PROSITE" id="PS50267">
    <property type="entry name" value="NA_NEUROTRAN_SYMP_3"/>
    <property type="match status" value="1"/>
</dbReference>
<feature type="compositionally biased region" description="Polar residues" evidence="9">
    <location>
        <begin position="10"/>
        <end position="19"/>
    </location>
</feature>
<sequence>MRFLDRFKRQNGSAGSQNYHAVDGKEDAAAENENCTEMDKMKDGSIKEDKPEKETDRGKWGNKLDFLLSCLGYAIGLGNVWRFPYMCYLNGGGAFLMVYCLMLVLAALPVMVLEMLFGQFSNLGCISVWRISPLFKGIGFAMALVSTYFCLYYNIIIGYTIYYMVASFKNPLPWSVCGNDWNSENCYTDRYSTNSSHDNSTEDTTLVYDNITGTLEESPKVWAAEEFWKHQVLGMTDGLHDLGHIRWELLGCFWLAWLVVYFCIIRGVKTSGKVVYFTAVFPFVVLFVLLIRGVTLKGSGTGISYFIKPEFEKLLNARVWTAAANQVFISFGAGWGGVLTLASYNNYRNNCIRDCIILVTLGALTSVTAGFVVFSVLGFMAYDTGLPIEKVVRAGPGLTFIAYPEALSRLPLPQFWSVVFFFMLFTLGLDSQFVTLETVITAIVDELSTTFPWVLKKRFFIILGTCVSMAVIGLPLCFEGGIYVEQLLDWYSAGFTPIILGLTELLVITHVYGWRRFRRDVNFMLGYYPSHYWTIAWVVIAPLLIVVVLIYTFVDYVPASFGDYTFPPWAEAIGWTLTMTGLLCIVVYAFYNIIHLQTGSLIKRIVTAARPTPEWGPSLNEHRVEAGYTILPGRGPKQSDGTVLSPV</sequence>
<dbReference type="InterPro" id="IPR000175">
    <property type="entry name" value="Na/ntran_symport"/>
</dbReference>
<dbReference type="SUPFAM" id="SSF161070">
    <property type="entry name" value="SNF-like"/>
    <property type="match status" value="1"/>
</dbReference>
<evidence type="ECO:0000256" key="8">
    <source>
        <dbReference type="RuleBase" id="RU003732"/>
    </source>
</evidence>
<feature type="transmembrane region" description="Helical" evidence="10">
    <location>
        <begin position="356"/>
        <end position="382"/>
    </location>
</feature>
<feature type="transmembrane region" description="Helical" evidence="10">
    <location>
        <begin position="532"/>
        <end position="553"/>
    </location>
</feature>
<evidence type="ECO:0000313" key="11">
    <source>
        <dbReference type="EMBL" id="KAJ8028444.1"/>
    </source>
</evidence>
<keyword evidence="6" id="KW-0479">Metal-binding</keyword>
<dbReference type="Proteomes" id="UP001152320">
    <property type="component" value="Chromosome 15"/>
</dbReference>
<keyword evidence="4 10" id="KW-1133">Transmembrane helix</keyword>
<feature type="binding site" evidence="6">
    <location>
        <position position="330"/>
    </location>
    <ligand>
        <name>Na(+)</name>
        <dbReference type="ChEBI" id="CHEBI:29101"/>
        <label>1</label>
    </ligand>
</feature>
<feature type="transmembrane region" description="Helical" evidence="10">
    <location>
        <begin position="459"/>
        <end position="484"/>
    </location>
</feature>
<evidence type="ECO:0000256" key="5">
    <source>
        <dbReference type="ARBA" id="ARBA00023136"/>
    </source>
</evidence>
<feature type="binding site" evidence="6">
    <location>
        <position position="431"/>
    </location>
    <ligand>
        <name>Na(+)</name>
        <dbReference type="ChEBI" id="CHEBI:29101"/>
        <label>1</label>
    </ligand>
</feature>
<feature type="transmembrane region" description="Helical" evidence="10">
    <location>
        <begin position="245"/>
        <end position="265"/>
    </location>
</feature>
<dbReference type="InterPro" id="IPR037272">
    <property type="entry name" value="SNS_sf"/>
</dbReference>
<feature type="transmembrane region" description="Helical" evidence="10">
    <location>
        <begin position="490"/>
        <end position="512"/>
    </location>
</feature>
<proteinExistence type="inferred from homology"/>
<dbReference type="GO" id="GO:0005886">
    <property type="term" value="C:plasma membrane"/>
    <property type="evidence" value="ECO:0007669"/>
    <property type="project" value="TreeGrafter"/>
</dbReference>
<name>A0A9Q1BL11_HOLLE</name>
<organism evidence="11 12">
    <name type="scientific">Holothuria leucospilota</name>
    <name type="common">Black long sea cucumber</name>
    <name type="synonym">Mertensiothuria leucospilota</name>
    <dbReference type="NCBI Taxonomy" id="206669"/>
    <lineage>
        <taxon>Eukaryota</taxon>
        <taxon>Metazoa</taxon>
        <taxon>Echinodermata</taxon>
        <taxon>Eleutherozoa</taxon>
        <taxon>Echinozoa</taxon>
        <taxon>Holothuroidea</taxon>
        <taxon>Aspidochirotacea</taxon>
        <taxon>Aspidochirotida</taxon>
        <taxon>Holothuriidae</taxon>
        <taxon>Holothuria</taxon>
    </lineage>
</organism>
<feature type="transmembrane region" description="Helical" evidence="10">
    <location>
        <begin position="96"/>
        <end position="117"/>
    </location>
</feature>
<keyword evidence="8" id="KW-0769">Symport</keyword>
<keyword evidence="5 10" id="KW-0472">Membrane</keyword>
<dbReference type="GO" id="GO:0015293">
    <property type="term" value="F:symporter activity"/>
    <property type="evidence" value="ECO:0007669"/>
    <property type="project" value="UniProtKB-KW"/>
</dbReference>
<feature type="transmembrane region" description="Helical" evidence="10">
    <location>
        <begin position="66"/>
        <end position="84"/>
    </location>
</feature>
<comment type="subcellular location">
    <subcellularLocation>
        <location evidence="1">Membrane</location>
        <topology evidence="1">Multi-pass membrane protein</topology>
    </subcellularLocation>
</comment>
<feature type="binding site" evidence="6">
    <location>
        <position position="74"/>
    </location>
    <ligand>
        <name>Na(+)</name>
        <dbReference type="ChEBI" id="CHEBI:29101"/>
        <label>1</label>
    </ligand>
</feature>
<evidence type="ECO:0000256" key="2">
    <source>
        <dbReference type="ARBA" id="ARBA00022448"/>
    </source>
</evidence>
<feature type="transmembrane region" description="Helical" evidence="10">
    <location>
        <begin position="323"/>
        <end position="344"/>
    </location>
</feature>
<evidence type="ECO:0000313" key="12">
    <source>
        <dbReference type="Proteomes" id="UP001152320"/>
    </source>
</evidence>
<keyword evidence="7" id="KW-1015">Disulfide bond</keyword>
<evidence type="ECO:0000256" key="4">
    <source>
        <dbReference type="ARBA" id="ARBA00022989"/>
    </source>
</evidence>
<feature type="binding site" evidence="6">
    <location>
        <position position="430"/>
    </location>
    <ligand>
        <name>Na(+)</name>
        <dbReference type="ChEBI" id="CHEBI:29101"/>
        <label>1</label>
    </ligand>
</feature>
<feature type="transmembrane region" description="Helical" evidence="10">
    <location>
        <begin position="274"/>
        <end position="294"/>
    </location>
</feature>
<dbReference type="GO" id="GO:0046872">
    <property type="term" value="F:metal ion binding"/>
    <property type="evidence" value="ECO:0007669"/>
    <property type="project" value="UniProtKB-KW"/>
</dbReference>
<keyword evidence="3 8" id="KW-0812">Transmembrane</keyword>
<dbReference type="OrthoDB" id="6581954at2759"/>
<protein>
    <recommendedName>
        <fullName evidence="8">Transporter</fullName>
    </recommendedName>
</protein>
<reference evidence="11" key="1">
    <citation type="submission" date="2021-10" db="EMBL/GenBank/DDBJ databases">
        <title>Tropical sea cucumber genome reveals ecological adaptation and Cuvierian tubules defense mechanism.</title>
        <authorList>
            <person name="Chen T."/>
        </authorList>
    </citation>
    <scope>NUCLEOTIDE SEQUENCE</scope>
    <source>
        <strain evidence="11">Nanhai2018</strain>
        <tissue evidence="11">Muscle</tissue>
    </source>
</reference>
<keyword evidence="6" id="KW-0915">Sodium</keyword>
<feature type="binding site" evidence="6">
    <location>
        <position position="427"/>
    </location>
    <ligand>
        <name>Na(+)</name>
        <dbReference type="ChEBI" id="CHEBI:29101"/>
        <label>1</label>
    </ligand>
</feature>
<dbReference type="EMBL" id="JAIZAY010000015">
    <property type="protein sequence ID" value="KAJ8028444.1"/>
    <property type="molecule type" value="Genomic_DNA"/>
</dbReference>
<feature type="transmembrane region" description="Helical" evidence="10">
    <location>
        <begin position="138"/>
        <end position="165"/>
    </location>
</feature>
<feature type="transmembrane region" description="Helical" evidence="10">
    <location>
        <begin position="573"/>
        <end position="594"/>
    </location>
</feature>
<keyword evidence="12" id="KW-1185">Reference proteome</keyword>
<feature type="binding site" evidence="6">
    <location>
        <position position="79"/>
    </location>
    <ligand>
        <name>Na(+)</name>
        <dbReference type="ChEBI" id="CHEBI:29101"/>
        <label>1</label>
    </ligand>
</feature>
<evidence type="ECO:0000256" key="10">
    <source>
        <dbReference type="SAM" id="Phobius"/>
    </source>
</evidence>
<comment type="similarity">
    <text evidence="8">Belongs to the sodium:neurotransmitter symporter (SNF) (TC 2.A.22) family.</text>
</comment>
<accession>A0A9Q1BL11</accession>
<feature type="binding site" evidence="6">
    <location>
        <position position="72"/>
    </location>
    <ligand>
        <name>Na(+)</name>
        <dbReference type="ChEBI" id="CHEBI:29101"/>
        <label>1</label>
    </ligand>
</feature>
<dbReference type="PANTHER" id="PTHR11616:SF265">
    <property type="entry name" value="TRANSPORTER"/>
    <property type="match status" value="1"/>
</dbReference>
<evidence type="ECO:0000256" key="7">
    <source>
        <dbReference type="PIRSR" id="PIRSR600175-2"/>
    </source>
</evidence>
<dbReference type="GO" id="GO:0035725">
    <property type="term" value="P:sodium ion transmembrane transport"/>
    <property type="evidence" value="ECO:0007669"/>
    <property type="project" value="TreeGrafter"/>
</dbReference>
<dbReference type="Pfam" id="PF00209">
    <property type="entry name" value="SNF"/>
    <property type="match status" value="1"/>
</dbReference>
<keyword evidence="2 8" id="KW-0813">Transport</keyword>
<feature type="region of interest" description="Disordered" evidence="9">
    <location>
        <begin position="1"/>
        <end position="33"/>
    </location>
</feature>
<evidence type="ECO:0000256" key="9">
    <source>
        <dbReference type="SAM" id="MobiDB-lite"/>
    </source>
</evidence>
<gene>
    <name evidence="11" type="ORF">HOLleu_30671</name>
</gene>
<dbReference type="PRINTS" id="PR00176">
    <property type="entry name" value="NANEUSMPORT"/>
</dbReference>
<evidence type="ECO:0000256" key="1">
    <source>
        <dbReference type="ARBA" id="ARBA00004141"/>
    </source>
</evidence>
<feature type="transmembrane region" description="Helical" evidence="10">
    <location>
        <begin position="415"/>
        <end position="439"/>
    </location>
</feature>